<feature type="compositionally biased region" description="Polar residues" evidence="1">
    <location>
        <begin position="1"/>
        <end position="11"/>
    </location>
</feature>
<keyword evidence="2" id="KW-0472">Membrane</keyword>
<protein>
    <submittedName>
        <fullName evidence="3">(California timema) hypothetical protein</fullName>
    </submittedName>
</protein>
<feature type="region of interest" description="Disordered" evidence="1">
    <location>
        <begin position="1"/>
        <end position="61"/>
    </location>
</feature>
<reference evidence="3" key="1">
    <citation type="submission" date="2020-11" db="EMBL/GenBank/DDBJ databases">
        <authorList>
            <person name="Tran Van P."/>
        </authorList>
    </citation>
    <scope>NUCLEOTIDE SEQUENCE</scope>
</reference>
<name>A0A7R9P8A3_TIMCA</name>
<accession>A0A7R9P8A3</accession>
<gene>
    <name evidence="3" type="ORF">TCMB3V08_LOCUS5895</name>
</gene>
<keyword evidence="2" id="KW-0812">Transmembrane</keyword>
<feature type="compositionally biased region" description="Basic and acidic residues" evidence="1">
    <location>
        <begin position="25"/>
        <end position="38"/>
    </location>
</feature>
<keyword evidence="2" id="KW-1133">Transmembrane helix</keyword>
<feature type="transmembrane region" description="Helical" evidence="2">
    <location>
        <begin position="70"/>
        <end position="91"/>
    </location>
</feature>
<evidence type="ECO:0000313" key="3">
    <source>
        <dbReference type="EMBL" id="CAD7573255.1"/>
    </source>
</evidence>
<dbReference type="AlphaFoldDB" id="A0A7R9P8A3"/>
<sequence length="168" mass="18568">MRATLHTLTSRPHSHLSRSACLGSSRRECGGREGHLESHLTSFDSGTKDRHTPETSSKGPNTMSILKKAVSLLATFIPLGLFLASISPSILHINSTQSNLPHRQRSLDGVTKMDDLDDPLLAILNKYGGAKSLEDPDCENRIFCEMTRLGKQPQANLVQRAFWYLANE</sequence>
<dbReference type="EMBL" id="OE181498">
    <property type="protein sequence ID" value="CAD7573255.1"/>
    <property type="molecule type" value="Genomic_DNA"/>
</dbReference>
<proteinExistence type="predicted"/>
<evidence type="ECO:0000256" key="2">
    <source>
        <dbReference type="SAM" id="Phobius"/>
    </source>
</evidence>
<evidence type="ECO:0000256" key="1">
    <source>
        <dbReference type="SAM" id="MobiDB-lite"/>
    </source>
</evidence>
<organism evidence="3">
    <name type="scientific">Timema californicum</name>
    <name type="common">California timema</name>
    <name type="synonym">Walking stick</name>
    <dbReference type="NCBI Taxonomy" id="61474"/>
    <lineage>
        <taxon>Eukaryota</taxon>
        <taxon>Metazoa</taxon>
        <taxon>Ecdysozoa</taxon>
        <taxon>Arthropoda</taxon>
        <taxon>Hexapoda</taxon>
        <taxon>Insecta</taxon>
        <taxon>Pterygota</taxon>
        <taxon>Neoptera</taxon>
        <taxon>Polyneoptera</taxon>
        <taxon>Phasmatodea</taxon>
        <taxon>Timematodea</taxon>
        <taxon>Timematoidea</taxon>
        <taxon>Timematidae</taxon>
        <taxon>Timema</taxon>
    </lineage>
</organism>